<dbReference type="Pfam" id="PF00701">
    <property type="entry name" value="DHDPS"/>
    <property type="match status" value="1"/>
</dbReference>
<dbReference type="InterPro" id="IPR013785">
    <property type="entry name" value="Aldolase_TIM"/>
</dbReference>
<evidence type="ECO:0000313" key="4">
    <source>
        <dbReference type="Proteomes" id="UP001419910"/>
    </source>
</evidence>
<gene>
    <name evidence="3" type="ORF">ABC974_22195</name>
</gene>
<dbReference type="SUPFAM" id="SSF51569">
    <property type="entry name" value="Aldolase"/>
    <property type="match status" value="1"/>
</dbReference>
<dbReference type="RefSeq" id="WP_343890942.1">
    <property type="nucleotide sequence ID" value="NZ_BAAAEH010000036.1"/>
</dbReference>
<dbReference type="EC" id="4.3.3.7" evidence="3"/>
<dbReference type="InterPro" id="IPR002220">
    <property type="entry name" value="DapA-like"/>
</dbReference>
<dbReference type="EC" id="4.2.1.41" evidence="3"/>
<protein>
    <submittedName>
        <fullName evidence="3">Dihydrodipicolinate synthase family protein</fullName>
        <ecNumber evidence="3">4.1.3.3</ecNumber>
        <ecNumber evidence="3">4.2.1.41</ecNumber>
        <ecNumber evidence="3">4.3.3.7</ecNumber>
    </submittedName>
</protein>
<dbReference type="PANTHER" id="PTHR12128">
    <property type="entry name" value="DIHYDRODIPICOLINATE SYNTHASE"/>
    <property type="match status" value="1"/>
</dbReference>
<comment type="similarity">
    <text evidence="2">Belongs to the DapA family.</text>
</comment>
<evidence type="ECO:0000256" key="2">
    <source>
        <dbReference type="PIRNR" id="PIRNR001365"/>
    </source>
</evidence>
<keyword evidence="1 2" id="KW-0456">Lyase</keyword>
<sequence length="296" mass="30375">MTNATLRGVIAAIATPVDDGGEPDLARLVEHARSLLDDGCDGLNLLGTTGEATSFSIEQRLRVMDGVAAAGLPLGRMMVGTGAAACADALGLTRAAARLGFAGALVLPPFYYKPVKAEGLVAYIGALVEATSDSALPIYLYNFPALSGIAYTPAIVGRLIERFGDRIAGLKDSSGDLDYAGQIAALSPGLAVFPSNEGTLLQAREGPFAGCISATANLNARDCAAAYRTGDGAALYRAVRVRSLFTDLPLVPGIKAELARRTGDPAWARMVAPLVGLDDSESRTLGARVAALAGPG</sequence>
<dbReference type="Proteomes" id="UP001419910">
    <property type="component" value="Unassembled WGS sequence"/>
</dbReference>
<reference evidence="3 4" key="1">
    <citation type="submission" date="2024-05" db="EMBL/GenBank/DDBJ databases">
        <authorList>
            <person name="Liu Q."/>
            <person name="Xin Y.-H."/>
        </authorList>
    </citation>
    <scope>NUCLEOTIDE SEQUENCE [LARGE SCALE GENOMIC DNA]</scope>
    <source>
        <strain evidence="3 4">CGMCC 1.10181</strain>
    </source>
</reference>
<accession>A0ABU9Y995</accession>
<keyword evidence="4" id="KW-1185">Reference proteome</keyword>
<organism evidence="3 4">
    <name type="scientific">Sphingomonas oligophenolica</name>
    <dbReference type="NCBI Taxonomy" id="301154"/>
    <lineage>
        <taxon>Bacteria</taxon>
        <taxon>Pseudomonadati</taxon>
        <taxon>Pseudomonadota</taxon>
        <taxon>Alphaproteobacteria</taxon>
        <taxon>Sphingomonadales</taxon>
        <taxon>Sphingomonadaceae</taxon>
        <taxon>Sphingomonas</taxon>
    </lineage>
</organism>
<dbReference type="EC" id="4.1.3.3" evidence="3"/>
<dbReference type="EMBL" id="JBDIME010000027">
    <property type="protein sequence ID" value="MEN2792359.1"/>
    <property type="molecule type" value="Genomic_DNA"/>
</dbReference>
<dbReference type="PRINTS" id="PR00146">
    <property type="entry name" value="DHPICSNTHASE"/>
</dbReference>
<dbReference type="Gene3D" id="3.20.20.70">
    <property type="entry name" value="Aldolase class I"/>
    <property type="match status" value="1"/>
</dbReference>
<dbReference type="PANTHER" id="PTHR12128:SF67">
    <property type="entry name" value="BLR3884 PROTEIN"/>
    <property type="match status" value="1"/>
</dbReference>
<dbReference type="GO" id="GO:0008840">
    <property type="term" value="F:4-hydroxy-tetrahydrodipicolinate synthase activity"/>
    <property type="evidence" value="ECO:0007669"/>
    <property type="project" value="UniProtKB-EC"/>
</dbReference>
<name>A0ABU9Y995_9SPHN</name>
<evidence type="ECO:0000256" key="1">
    <source>
        <dbReference type="ARBA" id="ARBA00023239"/>
    </source>
</evidence>
<dbReference type="GO" id="GO:0047448">
    <property type="term" value="F:5-dehydro-4-deoxyglucarate dehydratase activity"/>
    <property type="evidence" value="ECO:0007669"/>
    <property type="project" value="UniProtKB-EC"/>
</dbReference>
<dbReference type="CDD" id="cd00408">
    <property type="entry name" value="DHDPS-like"/>
    <property type="match status" value="1"/>
</dbReference>
<proteinExistence type="inferred from homology"/>
<comment type="caution">
    <text evidence="3">The sequence shown here is derived from an EMBL/GenBank/DDBJ whole genome shotgun (WGS) entry which is preliminary data.</text>
</comment>
<evidence type="ECO:0000313" key="3">
    <source>
        <dbReference type="EMBL" id="MEN2792359.1"/>
    </source>
</evidence>
<dbReference type="GO" id="GO:0008747">
    <property type="term" value="F:N-acetylneuraminate lyase activity"/>
    <property type="evidence" value="ECO:0007669"/>
    <property type="project" value="UniProtKB-EC"/>
</dbReference>
<dbReference type="SMART" id="SM01130">
    <property type="entry name" value="DHDPS"/>
    <property type="match status" value="1"/>
</dbReference>
<dbReference type="PIRSF" id="PIRSF001365">
    <property type="entry name" value="DHDPS"/>
    <property type="match status" value="1"/>
</dbReference>